<protein>
    <submittedName>
        <fullName evidence="1">Uncharacterized protein</fullName>
    </submittedName>
</protein>
<gene>
    <name evidence="1" type="ORF">HPB48_021798</name>
</gene>
<accession>A0A9J6G8R0</accession>
<evidence type="ECO:0000313" key="1">
    <source>
        <dbReference type="EMBL" id="KAH9371834.1"/>
    </source>
</evidence>
<dbReference type="AlphaFoldDB" id="A0A9J6G8R0"/>
<dbReference type="Proteomes" id="UP000821853">
    <property type="component" value="Chromosome 3"/>
</dbReference>
<organism evidence="1 2">
    <name type="scientific">Haemaphysalis longicornis</name>
    <name type="common">Bush tick</name>
    <dbReference type="NCBI Taxonomy" id="44386"/>
    <lineage>
        <taxon>Eukaryota</taxon>
        <taxon>Metazoa</taxon>
        <taxon>Ecdysozoa</taxon>
        <taxon>Arthropoda</taxon>
        <taxon>Chelicerata</taxon>
        <taxon>Arachnida</taxon>
        <taxon>Acari</taxon>
        <taxon>Parasitiformes</taxon>
        <taxon>Ixodida</taxon>
        <taxon>Ixodoidea</taxon>
        <taxon>Ixodidae</taxon>
        <taxon>Haemaphysalinae</taxon>
        <taxon>Haemaphysalis</taxon>
    </lineage>
</organism>
<name>A0A9J6G8R0_HAELO</name>
<keyword evidence="2" id="KW-1185">Reference proteome</keyword>
<sequence length="146" mass="16260">MPPPESFPNGQQLLPPPPSQKIKLLPHLQWPGQGRPRRGARALGDLVDQFRLSDAWVETHSGLFTLNLGRGVSASGMEKFYLPAELRRYLEKCEELAFPPGTPHISDNSPVSVKLVQRGAISSHDMWRLDICLLADLIALRISMTI</sequence>
<reference evidence="1 2" key="1">
    <citation type="journal article" date="2020" name="Cell">
        <title>Large-Scale Comparative Analyses of Tick Genomes Elucidate Their Genetic Diversity and Vector Capacities.</title>
        <authorList>
            <consortium name="Tick Genome and Microbiome Consortium (TIGMIC)"/>
            <person name="Jia N."/>
            <person name="Wang J."/>
            <person name="Shi W."/>
            <person name="Du L."/>
            <person name="Sun Y."/>
            <person name="Zhan W."/>
            <person name="Jiang J.F."/>
            <person name="Wang Q."/>
            <person name="Zhang B."/>
            <person name="Ji P."/>
            <person name="Bell-Sakyi L."/>
            <person name="Cui X.M."/>
            <person name="Yuan T.T."/>
            <person name="Jiang B.G."/>
            <person name="Yang W.F."/>
            <person name="Lam T.T."/>
            <person name="Chang Q.C."/>
            <person name="Ding S.J."/>
            <person name="Wang X.J."/>
            <person name="Zhu J.G."/>
            <person name="Ruan X.D."/>
            <person name="Zhao L."/>
            <person name="Wei J.T."/>
            <person name="Ye R.Z."/>
            <person name="Que T.C."/>
            <person name="Du C.H."/>
            <person name="Zhou Y.H."/>
            <person name="Cheng J.X."/>
            <person name="Dai P.F."/>
            <person name="Guo W.B."/>
            <person name="Han X.H."/>
            <person name="Huang E.J."/>
            <person name="Li L.F."/>
            <person name="Wei W."/>
            <person name="Gao Y.C."/>
            <person name="Liu J.Z."/>
            <person name="Shao H.Z."/>
            <person name="Wang X."/>
            <person name="Wang C.C."/>
            <person name="Yang T.C."/>
            <person name="Huo Q.B."/>
            <person name="Li W."/>
            <person name="Chen H.Y."/>
            <person name="Chen S.E."/>
            <person name="Zhou L.G."/>
            <person name="Ni X.B."/>
            <person name="Tian J.H."/>
            <person name="Sheng Y."/>
            <person name="Liu T."/>
            <person name="Pan Y.S."/>
            <person name="Xia L.Y."/>
            <person name="Li J."/>
            <person name="Zhao F."/>
            <person name="Cao W.C."/>
        </authorList>
    </citation>
    <scope>NUCLEOTIDE SEQUENCE [LARGE SCALE GENOMIC DNA]</scope>
    <source>
        <strain evidence="1">HaeL-2018</strain>
    </source>
</reference>
<evidence type="ECO:0000313" key="2">
    <source>
        <dbReference type="Proteomes" id="UP000821853"/>
    </source>
</evidence>
<dbReference type="VEuPathDB" id="VectorBase:HLOH_052323"/>
<comment type="caution">
    <text evidence="1">The sequence shown here is derived from an EMBL/GenBank/DDBJ whole genome shotgun (WGS) entry which is preliminary data.</text>
</comment>
<proteinExistence type="predicted"/>
<dbReference type="EMBL" id="JABSTR010000005">
    <property type="protein sequence ID" value="KAH9371834.1"/>
    <property type="molecule type" value="Genomic_DNA"/>
</dbReference>